<comment type="subcellular location">
    <subcellularLocation>
        <location evidence="1">Membrane</location>
        <topology evidence="1">Multi-pass membrane protein</topology>
    </subcellularLocation>
</comment>
<gene>
    <name evidence="6" type="ORF">PV04_04763</name>
</gene>
<dbReference type="Proteomes" id="UP000054266">
    <property type="component" value="Unassembled WGS sequence"/>
</dbReference>
<name>A0A0D2FL43_9EURO</name>
<evidence type="ECO:0000256" key="4">
    <source>
        <dbReference type="ARBA" id="ARBA00022989"/>
    </source>
</evidence>
<sequence>MDKAFENKNAAFACGLIIFLASLPCSIGAQITTVRCTWSFARDGALPFSSYFAKIDEKNVMLARANILIGMSQV</sequence>
<dbReference type="InterPro" id="IPR002293">
    <property type="entry name" value="AA/rel_permease1"/>
</dbReference>
<organism evidence="6 7">
    <name type="scientific">Phialophora macrospora</name>
    <dbReference type="NCBI Taxonomy" id="1851006"/>
    <lineage>
        <taxon>Eukaryota</taxon>
        <taxon>Fungi</taxon>
        <taxon>Dikarya</taxon>
        <taxon>Ascomycota</taxon>
        <taxon>Pezizomycotina</taxon>
        <taxon>Eurotiomycetes</taxon>
        <taxon>Chaetothyriomycetidae</taxon>
        <taxon>Chaetothyriales</taxon>
        <taxon>Herpotrichiellaceae</taxon>
        <taxon>Phialophora</taxon>
    </lineage>
</organism>
<keyword evidence="2" id="KW-0813">Transport</keyword>
<dbReference type="EMBL" id="KN846958">
    <property type="protein sequence ID" value="KIW68843.1"/>
    <property type="molecule type" value="Genomic_DNA"/>
</dbReference>
<keyword evidence="3" id="KW-0812">Transmembrane</keyword>
<dbReference type="GO" id="GO:0016020">
    <property type="term" value="C:membrane"/>
    <property type="evidence" value="ECO:0007669"/>
    <property type="project" value="UniProtKB-SubCell"/>
</dbReference>
<dbReference type="STRING" id="5601.A0A0D2FL43"/>
<dbReference type="GO" id="GO:0022857">
    <property type="term" value="F:transmembrane transporter activity"/>
    <property type="evidence" value="ECO:0007669"/>
    <property type="project" value="InterPro"/>
</dbReference>
<evidence type="ECO:0000256" key="1">
    <source>
        <dbReference type="ARBA" id="ARBA00004141"/>
    </source>
</evidence>
<dbReference type="Gene3D" id="1.20.1740.10">
    <property type="entry name" value="Amino acid/polyamine transporter I"/>
    <property type="match status" value="1"/>
</dbReference>
<dbReference type="PANTHER" id="PTHR45649:SF20">
    <property type="entry name" value="TRANSPORTER, PUTATIVE (EUROFUNG)-RELATED"/>
    <property type="match status" value="1"/>
</dbReference>
<keyword evidence="5" id="KW-0472">Membrane</keyword>
<reference evidence="6 7" key="1">
    <citation type="submission" date="2015-01" db="EMBL/GenBank/DDBJ databases">
        <title>The Genome Sequence of Capronia semiimmersa CBS27337.</title>
        <authorList>
            <consortium name="The Broad Institute Genomics Platform"/>
            <person name="Cuomo C."/>
            <person name="de Hoog S."/>
            <person name="Gorbushina A."/>
            <person name="Stielow B."/>
            <person name="Teixiera M."/>
            <person name="Abouelleil A."/>
            <person name="Chapman S.B."/>
            <person name="Priest M."/>
            <person name="Young S.K."/>
            <person name="Wortman J."/>
            <person name="Nusbaum C."/>
            <person name="Birren B."/>
        </authorList>
    </citation>
    <scope>NUCLEOTIDE SEQUENCE [LARGE SCALE GENOMIC DNA]</scope>
    <source>
        <strain evidence="6 7">CBS 27337</strain>
    </source>
</reference>
<evidence type="ECO:0000313" key="6">
    <source>
        <dbReference type="EMBL" id="KIW68843.1"/>
    </source>
</evidence>
<keyword evidence="7" id="KW-1185">Reference proteome</keyword>
<evidence type="ECO:0000256" key="3">
    <source>
        <dbReference type="ARBA" id="ARBA00022692"/>
    </source>
</evidence>
<evidence type="ECO:0000256" key="5">
    <source>
        <dbReference type="ARBA" id="ARBA00023136"/>
    </source>
</evidence>
<protein>
    <submittedName>
        <fullName evidence="6">Uncharacterized protein</fullName>
    </submittedName>
</protein>
<dbReference type="PANTHER" id="PTHR45649">
    <property type="entry name" value="AMINO-ACID PERMEASE BAT1"/>
    <property type="match status" value="1"/>
</dbReference>
<dbReference type="AlphaFoldDB" id="A0A0D2FL43"/>
<evidence type="ECO:0000256" key="2">
    <source>
        <dbReference type="ARBA" id="ARBA00022448"/>
    </source>
</evidence>
<accession>A0A0D2FL43</accession>
<evidence type="ECO:0000313" key="7">
    <source>
        <dbReference type="Proteomes" id="UP000054266"/>
    </source>
</evidence>
<dbReference type="HOGENOM" id="CLU_2687583_0_0_1"/>
<proteinExistence type="predicted"/>
<dbReference type="Pfam" id="PF13520">
    <property type="entry name" value="AA_permease_2"/>
    <property type="match status" value="1"/>
</dbReference>
<keyword evidence="4" id="KW-1133">Transmembrane helix</keyword>